<name>A0AA43RI18_9ACTN</name>
<dbReference type="AlphaFoldDB" id="A0AA43RI18"/>
<feature type="transmembrane region" description="Helical" evidence="1">
    <location>
        <begin position="85"/>
        <end position="108"/>
    </location>
</feature>
<accession>A0AA43RI18</accession>
<proteinExistence type="predicted"/>
<sequence>MNEKFIEYTESSLRSIPYDDILYSFERQIADSAAATERRVRKAGLYDENIIFDLLVSEHSDLPEKYTEFRRAELKRRRERRMHMLFMKGTPVYYLAVIAVYLLISFMTHAWDRTWLAIITAVTVWYDTVGGWFVCEFAAKRRAFHVISRVILALGVMLTSVCVYLHFQMLAPFENCWVIVTGGVILMYGADAVFSAVTKQRVRIINYLIYIPAASPMLYVVLCAIRVLQWSTGWLIIIAALAADVLIVVGALINRRKYVYKPEEAK</sequence>
<gene>
    <name evidence="2" type="ORF">Q3982_05900</name>
</gene>
<comment type="caution">
    <text evidence="2">The sequence shown here is derived from an EMBL/GenBank/DDBJ whole genome shotgun (WGS) entry which is preliminary data.</text>
</comment>
<keyword evidence="3" id="KW-1185">Reference proteome</keyword>
<protein>
    <submittedName>
        <fullName evidence="2">Uncharacterized protein</fullName>
    </submittedName>
</protein>
<feature type="transmembrane region" description="Helical" evidence="1">
    <location>
        <begin position="204"/>
        <end position="228"/>
    </location>
</feature>
<keyword evidence="1" id="KW-1133">Transmembrane helix</keyword>
<feature type="transmembrane region" description="Helical" evidence="1">
    <location>
        <begin position="179"/>
        <end position="197"/>
    </location>
</feature>
<evidence type="ECO:0000313" key="3">
    <source>
        <dbReference type="Proteomes" id="UP001168575"/>
    </source>
</evidence>
<organism evidence="2 3">
    <name type="scientific">Phoenicibacter congonensis</name>
    <dbReference type="NCBI Taxonomy" id="1944646"/>
    <lineage>
        <taxon>Bacteria</taxon>
        <taxon>Bacillati</taxon>
        <taxon>Actinomycetota</taxon>
        <taxon>Coriobacteriia</taxon>
        <taxon>Eggerthellales</taxon>
        <taxon>Eggerthellaceae</taxon>
        <taxon>Phoenicibacter</taxon>
    </lineage>
</organism>
<dbReference type="EMBL" id="JAUMVS010000111">
    <property type="protein sequence ID" value="MDO4842193.1"/>
    <property type="molecule type" value="Genomic_DNA"/>
</dbReference>
<evidence type="ECO:0000256" key="1">
    <source>
        <dbReference type="SAM" id="Phobius"/>
    </source>
</evidence>
<feature type="transmembrane region" description="Helical" evidence="1">
    <location>
        <begin position="146"/>
        <end position="167"/>
    </location>
</feature>
<feature type="transmembrane region" description="Helical" evidence="1">
    <location>
        <begin position="114"/>
        <end position="134"/>
    </location>
</feature>
<keyword evidence="1" id="KW-0472">Membrane</keyword>
<reference evidence="2" key="1">
    <citation type="submission" date="2023-07" db="EMBL/GenBank/DDBJ databases">
        <title>Between Cages and Wild: Unraveling the Impact of Captivity on Animal Microbiomes and Antimicrobial Resistance.</title>
        <authorList>
            <person name="Schmartz G.P."/>
            <person name="Rehner J."/>
            <person name="Schuff M.J."/>
            <person name="Becker S.L."/>
            <person name="Kravczyk M."/>
            <person name="Gurevich A."/>
            <person name="Francke R."/>
            <person name="Mueller R."/>
            <person name="Keller V."/>
            <person name="Keller A."/>
        </authorList>
    </citation>
    <scope>NUCLEOTIDE SEQUENCE</scope>
    <source>
        <strain evidence="2">S12M_St_49</strain>
    </source>
</reference>
<evidence type="ECO:0000313" key="2">
    <source>
        <dbReference type="EMBL" id="MDO4842193.1"/>
    </source>
</evidence>
<dbReference type="Proteomes" id="UP001168575">
    <property type="component" value="Unassembled WGS sequence"/>
</dbReference>
<keyword evidence="1" id="KW-0812">Transmembrane</keyword>
<feature type="transmembrane region" description="Helical" evidence="1">
    <location>
        <begin position="234"/>
        <end position="253"/>
    </location>
</feature>